<accession>A0A1C6HM47</accession>
<proteinExistence type="predicted"/>
<protein>
    <submittedName>
        <fullName evidence="2">ABC-type transport system involved in multi-copper enzyme maturation, permease component</fullName>
    </submittedName>
</protein>
<keyword evidence="1" id="KW-0812">Transmembrane</keyword>
<sequence length="265" mass="28876">MTGPLFKREARANYKLVLLFMGILTVYGALIVAMYDPELGKSLQMMAESMPELFSAFQMQSPGNTLLEFVGNYLYGFILIVIPLLFIVLMASRLVARYIDRGSMAYLLATPHKRRSIIATQGVFMALGTLLLVVYVTVLVLFCGGAMFDEQLDVGRFLLLNAGLYGLLLFMAGLCFLSVCCFDQTKLSCGLGAGSCIAFILLQMLSQVGDKMDWLKYLTPLTLFDAGGLIAGETGAVAGFLVLYALGTLLFLAGGAIFCRRDLPL</sequence>
<dbReference type="EMBL" id="FMHG01000001">
    <property type="protein sequence ID" value="SCJ58684.1"/>
    <property type="molecule type" value="Genomic_DNA"/>
</dbReference>
<name>A0A1C6HM47_9FIRM</name>
<dbReference type="Pfam" id="PF12679">
    <property type="entry name" value="ABC2_membrane_2"/>
    <property type="match status" value="1"/>
</dbReference>
<dbReference type="GO" id="GO:0140359">
    <property type="term" value="F:ABC-type transporter activity"/>
    <property type="evidence" value="ECO:0007669"/>
    <property type="project" value="InterPro"/>
</dbReference>
<evidence type="ECO:0000313" key="2">
    <source>
        <dbReference type="EMBL" id="SCJ58684.1"/>
    </source>
</evidence>
<evidence type="ECO:0000256" key="1">
    <source>
        <dbReference type="SAM" id="Phobius"/>
    </source>
</evidence>
<reference evidence="2" key="1">
    <citation type="submission" date="2015-09" db="EMBL/GenBank/DDBJ databases">
        <authorList>
            <consortium name="Pathogen Informatics"/>
        </authorList>
    </citation>
    <scope>NUCLEOTIDE SEQUENCE</scope>
    <source>
        <strain evidence="2">2789STDY5834896</strain>
    </source>
</reference>
<dbReference type="AlphaFoldDB" id="A0A1C6HM47"/>
<organism evidence="2">
    <name type="scientific">uncultured Anaerotruncus sp</name>
    <dbReference type="NCBI Taxonomy" id="905011"/>
    <lineage>
        <taxon>Bacteria</taxon>
        <taxon>Bacillati</taxon>
        <taxon>Bacillota</taxon>
        <taxon>Clostridia</taxon>
        <taxon>Eubacteriales</taxon>
        <taxon>Oscillospiraceae</taxon>
        <taxon>Anaerotruncus</taxon>
        <taxon>environmental samples</taxon>
    </lineage>
</organism>
<dbReference type="PANTHER" id="PTHR37305">
    <property type="entry name" value="INTEGRAL MEMBRANE PROTEIN-RELATED"/>
    <property type="match status" value="1"/>
</dbReference>
<feature type="transmembrane region" description="Helical" evidence="1">
    <location>
        <begin position="12"/>
        <end position="35"/>
    </location>
</feature>
<feature type="transmembrane region" description="Helical" evidence="1">
    <location>
        <begin position="162"/>
        <end position="182"/>
    </location>
</feature>
<feature type="transmembrane region" description="Helical" evidence="1">
    <location>
        <begin position="73"/>
        <end position="96"/>
    </location>
</feature>
<dbReference type="GO" id="GO:0005886">
    <property type="term" value="C:plasma membrane"/>
    <property type="evidence" value="ECO:0007669"/>
    <property type="project" value="UniProtKB-SubCell"/>
</dbReference>
<feature type="transmembrane region" description="Helical" evidence="1">
    <location>
        <begin position="117"/>
        <end position="142"/>
    </location>
</feature>
<gene>
    <name evidence="2" type="ORF">SAMEA3545359_00931</name>
</gene>
<keyword evidence="1" id="KW-1133">Transmembrane helix</keyword>
<feature type="transmembrane region" description="Helical" evidence="1">
    <location>
        <begin position="189"/>
        <end position="209"/>
    </location>
</feature>
<feature type="transmembrane region" description="Helical" evidence="1">
    <location>
        <begin position="229"/>
        <end position="259"/>
    </location>
</feature>
<keyword evidence="1" id="KW-0472">Membrane</keyword>
<dbReference type="PANTHER" id="PTHR37305:SF2">
    <property type="entry name" value="BACITRACIN TRANSPORT PERMEASE PROTEIN BCRB"/>
    <property type="match status" value="1"/>
</dbReference>